<dbReference type="Proteomes" id="UP000299102">
    <property type="component" value="Unassembled WGS sequence"/>
</dbReference>
<sequence length="212" mass="23933">MKQTDKSVTYQQIRTSLSIGMGQVYKIFQEHSTVRKLCTRWLPHNLTAAQKLRRVSWCREMMQRFADGDSSAVDNVLHVTKAGITVTIPKPIESVLNENFEENGFSEAEEAVASHGKAAKATHKFEWVKRFSQWFYRMKRCSPGLVFDSDPSYTFNSNVVPTFVFDRSLVFNFAPGLAFDSDPDPVLDSNFCLAFNSDSATNHSSDLNEAGN</sequence>
<dbReference type="OrthoDB" id="10017160at2759"/>
<evidence type="ECO:0008006" key="3">
    <source>
        <dbReference type="Google" id="ProtNLM"/>
    </source>
</evidence>
<gene>
    <name evidence="1" type="ORF">EVAR_85428_1</name>
</gene>
<proteinExistence type="predicted"/>
<name>A0A4C1WM75_EUMVA</name>
<protein>
    <recommendedName>
        <fullName evidence="3">Mariner Mos1 transposase</fullName>
    </recommendedName>
</protein>
<dbReference type="EMBL" id="BGZK01000577">
    <property type="protein sequence ID" value="GBP51217.1"/>
    <property type="molecule type" value="Genomic_DNA"/>
</dbReference>
<evidence type="ECO:0000313" key="1">
    <source>
        <dbReference type="EMBL" id="GBP51217.1"/>
    </source>
</evidence>
<organism evidence="1 2">
    <name type="scientific">Eumeta variegata</name>
    <name type="common">Bagworm moth</name>
    <name type="synonym">Eumeta japonica</name>
    <dbReference type="NCBI Taxonomy" id="151549"/>
    <lineage>
        <taxon>Eukaryota</taxon>
        <taxon>Metazoa</taxon>
        <taxon>Ecdysozoa</taxon>
        <taxon>Arthropoda</taxon>
        <taxon>Hexapoda</taxon>
        <taxon>Insecta</taxon>
        <taxon>Pterygota</taxon>
        <taxon>Neoptera</taxon>
        <taxon>Endopterygota</taxon>
        <taxon>Lepidoptera</taxon>
        <taxon>Glossata</taxon>
        <taxon>Ditrysia</taxon>
        <taxon>Tineoidea</taxon>
        <taxon>Psychidae</taxon>
        <taxon>Oiketicinae</taxon>
        <taxon>Eumeta</taxon>
    </lineage>
</organism>
<evidence type="ECO:0000313" key="2">
    <source>
        <dbReference type="Proteomes" id="UP000299102"/>
    </source>
</evidence>
<dbReference type="AlphaFoldDB" id="A0A4C1WM75"/>
<accession>A0A4C1WM75</accession>
<reference evidence="1 2" key="1">
    <citation type="journal article" date="2019" name="Commun. Biol.">
        <title>The bagworm genome reveals a unique fibroin gene that provides high tensile strength.</title>
        <authorList>
            <person name="Kono N."/>
            <person name="Nakamura H."/>
            <person name="Ohtoshi R."/>
            <person name="Tomita M."/>
            <person name="Numata K."/>
            <person name="Arakawa K."/>
        </authorList>
    </citation>
    <scope>NUCLEOTIDE SEQUENCE [LARGE SCALE GENOMIC DNA]</scope>
</reference>
<comment type="caution">
    <text evidence="1">The sequence shown here is derived from an EMBL/GenBank/DDBJ whole genome shotgun (WGS) entry which is preliminary data.</text>
</comment>
<keyword evidence="2" id="KW-1185">Reference proteome</keyword>